<evidence type="ECO:0000313" key="2">
    <source>
        <dbReference type="Proteomes" id="UP000179129"/>
    </source>
</evidence>
<evidence type="ECO:0000313" key="1">
    <source>
        <dbReference type="EMBL" id="OGG05357.1"/>
    </source>
</evidence>
<dbReference type="GO" id="GO:0005829">
    <property type="term" value="C:cytosol"/>
    <property type="evidence" value="ECO:0007669"/>
    <property type="project" value="TreeGrafter"/>
</dbReference>
<name>A0A1F5YZH6_9BACT</name>
<dbReference type="Proteomes" id="UP000179129">
    <property type="component" value="Unassembled WGS sequence"/>
</dbReference>
<dbReference type="STRING" id="1817867.A3F83_15310"/>
<accession>A0A1F5YZH6</accession>
<organism evidence="1 2">
    <name type="scientific">Candidatus Glassbacteria bacterium RIFCSPLOWO2_12_FULL_58_11</name>
    <dbReference type="NCBI Taxonomy" id="1817867"/>
    <lineage>
        <taxon>Bacteria</taxon>
        <taxon>Candidatus Glassiibacteriota</taxon>
    </lineage>
</organism>
<dbReference type="EMBL" id="MFIX01000060">
    <property type="protein sequence ID" value="OGG05357.1"/>
    <property type="molecule type" value="Genomic_DNA"/>
</dbReference>
<dbReference type="InterPro" id="IPR023198">
    <property type="entry name" value="PGP-like_dom2"/>
</dbReference>
<sequence length="234" mass="25953">MPPSAPTLFLFDIDGTLLSTSGSGYRSFTRSCKETLGIVDQVEGINMAGKLDRMIFQEIAGRYRPELAGEELARRWLRFKANYIRYLQRASRNPRGWKLMPGVEELVRYSSEQGKLALLTGNVRDGALIKLTAFGLADYFPIGGFGEDNVTRDELAEQAFRIACSHYRVEFPRERTFVFGDTTHDIRAARAIQAKSVGVATGTVSAEDLARAGADLLVSDFLSGAEAVRRFISQ</sequence>
<dbReference type="InterPro" id="IPR050155">
    <property type="entry name" value="HAD-like_hydrolase_sf"/>
</dbReference>
<dbReference type="PANTHER" id="PTHR43434:SF1">
    <property type="entry name" value="PHOSPHOGLYCOLATE PHOSPHATASE"/>
    <property type="match status" value="1"/>
</dbReference>
<dbReference type="Pfam" id="PF13419">
    <property type="entry name" value="HAD_2"/>
    <property type="match status" value="1"/>
</dbReference>
<dbReference type="InterPro" id="IPR036412">
    <property type="entry name" value="HAD-like_sf"/>
</dbReference>
<dbReference type="GO" id="GO:0008967">
    <property type="term" value="F:phosphoglycolate phosphatase activity"/>
    <property type="evidence" value="ECO:0007669"/>
    <property type="project" value="TreeGrafter"/>
</dbReference>
<dbReference type="InterPro" id="IPR023214">
    <property type="entry name" value="HAD_sf"/>
</dbReference>
<comment type="caution">
    <text evidence="1">The sequence shown here is derived from an EMBL/GenBank/DDBJ whole genome shotgun (WGS) entry which is preliminary data.</text>
</comment>
<dbReference type="GO" id="GO:0006281">
    <property type="term" value="P:DNA repair"/>
    <property type="evidence" value="ECO:0007669"/>
    <property type="project" value="TreeGrafter"/>
</dbReference>
<gene>
    <name evidence="1" type="ORF">A3F83_15310</name>
</gene>
<dbReference type="PROSITE" id="PS01228">
    <property type="entry name" value="COF_1"/>
    <property type="match status" value="1"/>
</dbReference>
<evidence type="ECO:0008006" key="3">
    <source>
        <dbReference type="Google" id="ProtNLM"/>
    </source>
</evidence>
<dbReference type="AlphaFoldDB" id="A0A1F5YZH6"/>
<dbReference type="SUPFAM" id="SSF56784">
    <property type="entry name" value="HAD-like"/>
    <property type="match status" value="1"/>
</dbReference>
<dbReference type="PANTHER" id="PTHR43434">
    <property type="entry name" value="PHOSPHOGLYCOLATE PHOSPHATASE"/>
    <property type="match status" value="1"/>
</dbReference>
<protein>
    <recommendedName>
        <fullName evidence="3">Haloacid dehalogenase</fullName>
    </recommendedName>
</protein>
<dbReference type="Gene3D" id="3.40.50.1000">
    <property type="entry name" value="HAD superfamily/HAD-like"/>
    <property type="match status" value="1"/>
</dbReference>
<dbReference type="Gene3D" id="1.10.150.240">
    <property type="entry name" value="Putative phosphatase, domain 2"/>
    <property type="match status" value="1"/>
</dbReference>
<reference evidence="1 2" key="1">
    <citation type="journal article" date="2016" name="Nat. Commun.">
        <title>Thousands of microbial genomes shed light on interconnected biogeochemical processes in an aquifer system.</title>
        <authorList>
            <person name="Anantharaman K."/>
            <person name="Brown C.T."/>
            <person name="Hug L.A."/>
            <person name="Sharon I."/>
            <person name="Castelle C.J."/>
            <person name="Probst A.J."/>
            <person name="Thomas B.C."/>
            <person name="Singh A."/>
            <person name="Wilkins M.J."/>
            <person name="Karaoz U."/>
            <person name="Brodie E.L."/>
            <person name="Williams K.H."/>
            <person name="Hubbard S.S."/>
            <person name="Banfield J.F."/>
        </authorList>
    </citation>
    <scope>NUCLEOTIDE SEQUENCE [LARGE SCALE GENOMIC DNA]</scope>
</reference>
<dbReference type="InterPro" id="IPR041492">
    <property type="entry name" value="HAD_2"/>
</dbReference>
<proteinExistence type="predicted"/>